<proteinExistence type="inferred from homology"/>
<dbReference type="InterPro" id="IPR008248">
    <property type="entry name" value="CheB-like"/>
</dbReference>
<dbReference type="FunFam" id="3.40.50.2300:FF:000060">
    <property type="entry name" value="Protein-glutamate methylesterase/protein-glutamine glutaminase"/>
    <property type="match status" value="1"/>
</dbReference>
<dbReference type="GO" id="GO:0008984">
    <property type="term" value="F:protein-glutamate methylesterase activity"/>
    <property type="evidence" value="ECO:0007669"/>
    <property type="project" value="UniProtKB-UniRule"/>
</dbReference>
<comment type="function">
    <text evidence="6">Involved in chemotaxis. Part of a chemotaxis signal transduction system that modulates chemotaxis in response to various stimuli. Catalyzes the demethylation of specific methylglutamate residues introduced into the chemoreceptors (methyl-accepting chemotaxis proteins or MCP) by CheR. Also mediates the irreversible deamidation of specific glutamine residues to glutamic acid.</text>
</comment>
<evidence type="ECO:0000313" key="11">
    <source>
        <dbReference type="EMBL" id="GAP65275.1"/>
    </source>
</evidence>
<dbReference type="Gene3D" id="3.40.50.180">
    <property type="entry name" value="Methylesterase CheB, C-terminal domain"/>
    <property type="match status" value="1"/>
</dbReference>
<feature type="active site" evidence="6 7">
    <location>
        <position position="299"/>
    </location>
</feature>
<name>A0A0K8QK08_9GAMM</name>
<evidence type="ECO:0000256" key="6">
    <source>
        <dbReference type="HAMAP-Rule" id="MF_00099"/>
    </source>
</evidence>
<evidence type="ECO:0000256" key="3">
    <source>
        <dbReference type="ARBA" id="ARBA00022553"/>
    </source>
</evidence>
<dbReference type="RefSeq" id="WP_062534904.1">
    <property type="nucleotide sequence ID" value="NZ_DF970156.1"/>
</dbReference>
<dbReference type="GO" id="GO:0006935">
    <property type="term" value="P:chemotaxis"/>
    <property type="evidence" value="ECO:0007669"/>
    <property type="project" value="UniProtKB-UniRule"/>
</dbReference>
<dbReference type="PANTHER" id="PTHR42872">
    <property type="entry name" value="PROTEIN-GLUTAMATE METHYLESTERASE/PROTEIN-GLUTAMINE GLUTAMINASE"/>
    <property type="match status" value="1"/>
</dbReference>
<evidence type="ECO:0000259" key="9">
    <source>
        <dbReference type="PROSITE" id="PS50110"/>
    </source>
</evidence>
<dbReference type="PIRSF" id="PIRSF000876">
    <property type="entry name" value="RR_chemtxs_CheB"/>
    <property type="match status" value="1"/>
</dbReference>
<dbReference type="SUPFAM" id="SSF52738">
    <property type="entry name" value="Methylesterase CheB, C-terminal domain"/>
    <property type="match status" value="1"/>
</dbReference>
<comment type="similarity">
    <text evidence="6">Belongs to the CheB family.</text>
</comment>
<dbReference type="Pfam" id="PF01339">
    <property type="entry name" value="CheB_methylest"/>
    <property type="match status" value="1"/>
</dbReference>
<keyword evidence="1 6" id="KW-0963">Cytoplasm</keyword>
<comment type="PTM">
    <text evidence="6">Phosphorylated by CheA. Phosphorylation of the N-terminal regulatory domain activates the methylesterase activity.</text>
</comment>
<gene>
    <name evidence="6" type="primary">cheB</name>
    <name evidence="11" type="ORF">MBSD_n0564</name>
</gene>
<dbReference type="STRING" id="1475481.GCA_000953855_00572"/>
<dbReference type="Pfam" id="PF00072">
    <property type="entry name" value="Response_reg"/>
    <property type="match status" value="1"/>
</dbReference>
<feature type="domain" description="CheB-type methylesterase" evidence="10">
    <location>
        <begin position="166"/>
        <end position="352"/>
    </location>
</feature>
<dbReference type="Gene3D" id="3.40.50.2300">
    <property type="match status" value="1"/>
</dbReference>
<reference evidence="11" key="1">
    <citation type="submission" date="2015-08" db="EMBL/GenBank/DDBJ databases">
        <title>Complete DNA Sequence of Pseudomonas syringae pv. actinidiae, the Causal Agent of Kiwifruit Canker Disease.</title>
        <authorList>
            <person name="Rikkerink E.H.A."/>
            <person name="Fineran P.C."/>
        </authorList>
    </citation>
    <scope>NUCLEOTIDE SEQUENCE</scope>
    <source>
        <strain evidence="11">SkMP5</strain>
    </source>
</reference>
<evidence type="ECO:0000256" key="7">
    <source>
        <dbReference type="PROSITE-ProRule" id="PRU00050"/>
    </source>
</evidence>
<dbReference type="CDD" id="cd16432">
    <property type="entry name" value="CheB_Rec"/>
    <property type="match status" value="1"/>
</dbReference>
<dbReference type="GO" id="GO:0000156">
    <property type="term" value="F:phosphorelay response regulator activity"/>
    <property type="evidence" value="ECO:0007669"/>
    <property type="project" value="InterPro"/>
</dbReference>
<feature type="active site" evidence="6 7">
    <location>
        <position position="177"/>
    </location>
</feature>
<evidence type="ECO:0000256" key="1">
    <source>
        <dbReference type="ARBA" id="ARBA00022490"/>
    </source>
</evidence>
<evidence type="ECO:0000256" key="4">
    <source>
        <dbReference type="ARBA" id="ARBA00022801"/>
    </source>
</evidence>
<dbReference type="HAMAP" id="MF_00099">
    <property type="entry name" value="CheB_chemtxs"/>
    <property type="match status" value="1"/>
</dbReference>
<dbReference type="NCBIfam" id="NF001965">
    <property type="entry name" value="PRK00742.1"/>
    <property type="match status" value="1"/>
</dbReference>
<feature type="domain" description="Response regulatory" evidence="9">
    <location>
        <begin position="5"/>
        <end position="122"/>
    </location>
</feature>
<dbReference type="EC" id="3.1.1.61" evidence="6"/>
<evidence type="ECO:0000259" key="10">
    <source>
        <dbReference type="PROSITE" id="PS50122"/>
    </source>
</evidence>
<evidence type="ECO:0000256" key="5">
    <source>
        <dbReference type="ARBA" id="ARBA00048267"/>
    </source>
</evidence>
<evidence type="ECO:0000313" key="12">
    <source>
        <dbReference type="Proteomes" id="UP000253740"/>
    </source>
</evidence>
<dbReference type="InterPro" id="IPR000673">
    <property type="entry name" value="Sig_transdc_resp-reg_Me-estase"/>
</dbReference>
<dbReference type="GO" id="GO:0050568">
    <property type="term" value="F:protein-glutamine glutaminase activity"/>
    <property type="evidence" value="ECO:0007669"/>
    <property type="project" value="UniProtKB-UniRule"/>
</dbReference>
<comment type="catalytic activity">
    <reaction evidence="6">
        <text>L-glutaminyl-[protein] + H2O = L-glutamyl-[protein] + NH4(+)</text>
        <dbReference type="Rhea" id="RHEA:16441"/>
        <dbReference type="Rhea" id="RHEA-COMP:10207"/>
        <dbReference type="Rhea" id="RHEA-COMP:10208"/>
        <dbReference type="ChEBI" id="CHEBI:15377"/>
        <dbReference type="ChEBI" id="CHEBI:28938"/>
        <dbReference type="ChEBI" id="CHEBI:29973"/>
        <dbReference type="ChEBI" id="CHEBI:30011"/>
        <dbReference type="EC" id="3.5.1.44"/>
    </reaction>
</comment>
<dbReference type="PANTHER" id="PTHR42872:SF6">
    <property type="entry name" value="PROTEIN-GLUTAMATE METHYLESTERASE_PROTEIN-GLUTAMINE GLUTAMINASE"/>
    <property type="match status" value="1"/>
</dbReference>
<dbReference type="EC" id="3.5.1.44" evidence="6"/>
<feature type="modified residue" description="4-aspartylphosphate" evidence="6 8">
    <location>
        <position position="56"/>
    </location>
</feature>
<accession>A0A0K8QK08</accession>
<organism evidence="11">
    <name type="scientific">Mizugakiibacter sediminis</name>
    <dbReference type="NCBI Taxonomy" id="1475481"/>
    <lineage>
        <taxon>Bacteria</taxon>
        <taxon>Pseudomonadati</taxon>
        <taxon>Pseudomonadota</taxon>
        <taxon>Gammaproteobacteria</taxon>
        <taxon>Lysobacterales</taxon>
        <taxon>Rhodanobacteraceae</taxon>
        <taxon>Mizugakiibacter</taxon>
    </lineage>
</organism>
<evidence type="ECO:0000256" key="8">
    <source>
        <dbReference type="PROSITE-ProRule" id="PRU00169"/>
    </source>
</evidence>
<dbReference type="SMART" id="SM00448">
    <property type="entry name" value="REC"/>
    <property type="match status" value="1"/>
</dbReference>
<comment type="subcellular location">
    <subcellularLocation>
        <location evidence="6">Cytoplasm</location>
    </subcellularLocation>
</comment>
<comment type="catalytic activity">
    <reaction evidence="5 6">
        <text>[protein]-L-glutamate 5-O-methyl ester + H2O = L-glutamyl-[protein] + methanol + H(+)</text>
        <dbReference type="Rhea" id="RHEA:23236"/>
        <dbReference type="Rhea" id="RHEA-COMP:10208"/>
        <dbReference type="Rhea" id="RHEA-COMP:10311"/>
        <dbReference type="ChEBI" id="CHEBI:15377"/>
        <dbReference type="ChEBI" id="CHEBI:15378"/>
        <dbReference type="ChEBI" id="CHEBI:17790"/>
        <dbReference type="ChEBI" id="CHEBI:29973"/>
        <dbReference type="ChEBI" id="CHEBI:82795"/>
        <dbReference type="EC" id="3.1.1.61"/>
    </reaction>
</comment>
<dbReference type="InterPro" id="IPR011006">
    <property type="entry name" value="CheY-like_superfamily"/>
</dbReference>
<dbReference type="PROSITE" id="PS50110">
    <property type="entry name" value="RESPONSE_REGULATORY"/>
    <property type="match status" value="1"/>
</dbReference>
<dbReference type="Proteomes" id="UP000253740">
    <property type="component" value="Unassembled WGS sequence"/>
</dbReference>
<keyword evidence="3 6" id="KW-0597">Phosphoprotein</keyword>
<comment type="domain">
    <text evidence="6">Contains a C-terminal catalytic domain, and an N-terminal region which modulates catalytic activity.</text>
</comment>
<keyword evidence="4 6" id="KW-0378">Hydrolase</keyword>
<dbReference type="CDD" id="cd17541">
    <property type="entry name" value="REC_CheB-like"/>
    <property type="match status" value="1"/>
</dbReference>
<dbReference type="InterPro" id="IPR035909">
    <property type="entry name" value="CheB_C"/>
</dbReference>
<keyword evidence="12" id="KW-1185">Reference proteome</keyword>
<dbReference type="GO" id="GO:0005737">
    <property type="term" value="C:cytoplasm"/>
    <property type="evidence" value="ECO:0007669"/>
    <property type="project" value="UniProtKB-SubCell"/>
</dbReference>
<evidence type="ECO:0000256" key="2">
    <source>
        <dbReference type="ARBA" id="ARBA00022500"/>
    </source>
</evidence>
<dbReference type="AlphaFoldDB" id="A0A0K8QK08"/>
<dbReference type="OrthoDB" id="9793421at2"/>
<protein>
    <recommendedName>
        <fullName evidence="6">Protein-glutamate methylesterase/protein-glutamine glutaminase</fullName>
        <ecNumber evidence="6">3.1.1.61</ecNumber>
        <ecNumber evidence="6">3.5.1.44</ecNumber>
    </recommendedName>
</protein>
<dbReference type="EMBL" id="DF970156">
    <property type="protein sequence ID" value="GAP65275.1"/>
    <property type="molecule type" value="Genomic_DNA"/>
</dbReference>
<dbReference type="InterPro" id="IPR001789">
    <property type="entry name" value="Sig_transdc_resp-reg_receiver"/>
</dbReference>
<feature type="active site" evidence="6 7">
    <location>
        <position position="203"/>
    </location>
</feature>
<sequence>MSKVRVLIVDDSALVRKMLTEMLSADAGIEVVGTAPDPLVAREKIKQLAPDVLTLDVEMPRMDGLTFLENLMRLRPMPVVMVSSLTSQGAEVTLRALELGAVDFVGKPGSDLSSTFGDYAAEIAAKVKDAARARPRAYTAGVPRLDAAPRLSADAVLPRAQLRALPSAGRVIAIGASAGGTEAIRVVLAAMPPDAPPIVITQHIPAQFSGPFAARMDANSAMRVCEAQDGQPILPGHAYIAPGGRHLLVLRDGARYVCRLHDGPPVSRHKPSVDVLFRSVAASVGAQAVGAILTGMGDDGAQGLKEMREAGAPTLAQDEATSVVWGMPGAAWKAGAAQELLPLGAVAPRLLQLAQHPITQASMRTGS</sequence>
<dbReference type="PROSITE" id="PS50122">
    <property type="entry name" value="CHEB"/>
    <property type="match status" value="1"/>
</dbReference>
<keyword evidence="2 6" id="KW-0145">Chemotaxis</keyword>
<dbReference type="NCBIfam" id="NF009206">
    <property type="entry name" value="PRK12555.1"/>
    <property type="match status" value="1"/>
</dbReference>
<dbReference type="SUPFAM" id="SSF52172">
    <property type="entry name" value="CheY-like"/>
    <property type="match status" value="1"/>
</dbReference>